<name>A0A8S5TA45_9CAUD</name>
<organism evidence="1">
    <name type="scientific">Podoviridae sp. ctDwO1</name>
    <dbReference type="NCBI Taxonomy" id="2827726"/>
    <lineage>
        <taxon>Viruses</taxon>
        <taxon>Duplodnaviria</taxon>
        <taxon>Heunggongvirae</taxon>
        <taxon>Uroviricota</taxon>
        <taxon>Caudoviricetes</taxon>
    </lineage>
</organism>
<protein>
    <submittedName>
        <fullName evidence="1">Uncharacterized protein</fullName>
    </submittedName>
</protein>
<dbReference type="EMBL" id="BK032784">
    <property type="protein sequence ID" value="DAF60197.1"/>
    <property type="molecule type" value="Genomic_DNA"/>
</dbReference>
<accession>A0A8S5TA45</accession>
<reference evidence="1" key="1">
    <citation type="journal article" date="2021" name="Proc. Natl. Acad. Sci. U.S.A.">
        <title>A Catalog of Tens of Thousands of Viruses from Human Metagenomes Reveals Hidden Associations with Chronic Diseases.</title>
        <authorList>
            <person name="Tisza M.J."/>
            <person name="Buck C.B."/>
        </authorList>
    </citation>
    <scope>NUCLEOTIDE SEQUENCE</scope>
    <source>
        <strain evidence="1">CtDwO1</strain>
    </source>
</reference>
<proteinExistence type="predicted"/>
<evidence type="ECO:0000313" key="1">
    <source>
        <dbReference type="EMBL" id="DAF60197.1"/>
    </source>
</evidence>
<sequence length="31" mass="3674">MEKIKTYVLILSEFFPKAHRLDGMTVTRYVS</sequence>